<evidence type="ECO:0000313" key="1">
    <source>
        <dbReference type="EMBL" id="CAD7646253.1"/>
    </source>
</evidence>
<dbReference type="AlphaFoldDB" id="A0A7R9QHK9"/>
<proteinExistence type="predicted"/>
<dbReference type="GO" id="GO:0008202">
    <property type="term" value="P:steroid metabolic process"/>
    <property type="evidence" value="ECO:0007669"/>
    <property type="project" value="TreeGrafter"/>
</dbReference>
<dbReference type="PANTHER" id="PTHR43313">
    <property type="entry name" value="SHORT-CHAIN DEHYDROGENASE/REDUCTASE FAMILY 9C"/>
    <property type="match status" value="1"/>
</dbReference>
<evidence type="ECO:0000313" key="2">
    <source>
        <dbReference type="Proteomes" id="UP000759131"/>
    </source>
</evidence>
<keyword evidence="2" id="KW-1185">Reference proteome</keyword>
<dbReference type="EMBL" id="OC890918">
    <property type="protein sequence ID" value="CAD7646253.1"/>
    <property type="molecule type" value="Genomic_DNA"/>
</dbReference>
<dbReference type="Pfam" id="PF00106">
    <property type="entry name" value="adh_short"/>
    <property type="match status" value="1"/>
</dbReference>
<dbReference type="InterPro" id="IPR036291">
    <property type="entry name" value="NAD(P)-bd_dom_sf"/>
</dbReference>
<dbReference type="Gene3D" id="3.40.50.720">
    <property type="entry name" value="NAD(P)-binding Rossmann-like Domain"/>
    <property type="match status" value="1"/>
</dbReference>
<dbReference type="SUPFAM" id="SSF51735">
    <property type="entry name" value="NAD(P)-binding Rossmann-fold domains"/>
    <property type="match status" value="1"/>
</dbReference>
<sequence length="161" mass="18623">MAGRLTAENLCQYSMSKHAAIAFSDGLRRECRKWGVKVSTIEPIIYRTPMAGADYIGPEIERQWRESPDSVRELYGQQYYDHFMARKDRFGSHWSSGTDINEVLDPMVDAIRSSEPRIRYAPAGKWFIQLALSVAQHLPLELYDYLFAHRSRREPKLAALQ</sequence>
<name>A0A7R9QHK9_9ACAR</name>
<dbReference type="GO" id="GO:0016491">
    <property type="term" value="F:oxidoreductase activity"/>
    <property type="evidence" value="ECO:0007669"/>
    <property type="project" value="TreeGrafter"/>
</dbReference>
<protein>
    <submittedName>
        <fullName evidence="1">Uncharacterized protein</fullName>
    </submittedName>
</protein>
<organism evidence="1">
    <name type="scientific">Medioppia subpectinata</name>
    <dbReference type="NCBI Taxonomy" id="1979941"/>
    <lineage>
        <taxon>Eukaryota</taxon>
        <taxon>Metazoa</taxon>
        <taxon>Ecdysozoa</taxon>
        <taxon>Arthropoda</taxon>
        <taxon>Chelicerata</taxon>
        <taxon>Arachnida</taxon>
        <taxon>Acari</taxon>
        <taxon>Acariformes</taxon>
        <taxon>Sarcoptiformes</taxon>
        <taxon>Oribatida</taxon>
        <taxon>Brachypylina</taxon>
        <taxon>Oppioidea</taxon>
        <taxon>Oppiidae</taxon>
        <taxon>Medioppia</taxon>
    </lineage>
</organism>
<reference evidence="1" key="1">
    <citation type="submission" date="2020-11" db="EMBL/GenBank/DDBJ databases">
        <authorList>
            <person name="Tran Van P."/>
        </authorList>
    </citation>
    <scope>NUCLEOTIDE SEQUENCE</scope>
</reference>
<gene>
    <name evidence="1" type="ORF">OSB1V03_LOCUS20894</name>
</gene>
<accession>A0A7R9QHK9</accession>
<dbReference type="EMBL" id="CAJPIZ010036343">
    <property type="protein sequence ID" value="CAG2120948.1"/>
    <property type="molecule type" value="Genomic_DNA"/>
</dbReference>
<dbReference type="Proteomes" id="UP000759131">
    <property type="component" value="Unassembled WGS sequence"/>
</dbReference>
<dbReference type="PANTHER" id="PTHR43313:SF36">
    <property type="entry name" value="D-BETA-HYDROXYBUTYRATE DEHYDROGENASE, MITOCHONDRIAL"/>
    <property type="match status" value="1"/>
</dbReference>
<dbReference type="OrthoDB" id="294295at2759"/>
<dbReference type="InterPro" id="IPR002347">
    <property type="entry name" value="SDR_fam"/>
</dbReference>